<dbReference type="CDD" id="cd00303">
    <property type="entry name" value="retropepsin_like"/>
    <property type="match status" value="1"/>
</dbReference>
<dbReference type="PANTHER" id="PTHR24559:SF429">
    <property type="entry name" value="RNA-DIRECTED DNA POLYMERASE HOMOLOG"/>
    <property type="match status" value="1"/>
</dbReference>
<gene>
    <name evidence="5" type="ORF">V6N11_080296</name>
</gene>
<dbReference type="Pfam" id="PF17919">
    <property type="entry name" value="RT_RNaseH_2"/>
    <property type="match status" value="1"/>
</dbReference>
<evidence type="ECO:0000256" key="1">
    <source>
        <dbReference type="SAM" id="MobiDB-lite"/>
    </source>
</evidence>
<dbReference type="InterPro" id="IPR043128">
    <property type="entry name" value="Rev_trsase/Diguanyl_cyclase"/>
</dbReference>
<dbReference type="Gene3D" id="2.40.70.10">
    <property type="entry name" value="Acid Proteases"/>
    <property type="match status" value="1"/>
</dbReference>
<dbReference type="Pfam" id="PF17921">
    <property type="entry name" value="Integrase_H2C2"/>
    <property type="match status" value="1"/>
</dbReference>
<dbReference type="Gene3D" id="1.10.340.70">
    <property type="match status" value="1"/>
</dbReference>
<sequence>MHQGDEPVDGQHDQPVGGNTGALARPRAIRDHLKPILDDLNPGQFGGSPHEDARQHIRAFLEVCDSFRQQGVHEDVLKLKLFPYSLSDRARMMLDASANGKLLDKSPEEAFEILDRIPNNDYQFPTSRLGSGRRTSGKLELDENDSVSAQFSTITNLLKNLQKPSDVREAKELSCVHCEGNHHATDYPVMHEQASYLGNFNRNSYNPYSNTYNPGWRQHPNFSWNNQGGTNASSSSRQQNTNAPPGFQANMPWYSETKGNTSASSSNSMEATMQEFISTNKTMLQEHSASIKHKGNMLQTQGALLQSHSSSLRALETQVGQIAQALQVRLHGNLPSNTEVPKSNGKEQCSALTLRSGKEINKDNKFGGKSMEDPTPSELQKEPEFVIDSPIEEDKGEKLDNEKTEEQHVNATASAAQKPARDEVRPPPPFPQRLKKHKEDLQFQKHSYQKRRVKSYEKVVVASEYCAGRVDLPMKKKDPDSFIIPCSIGNNFMVNALCDLGSSVNLMPKAVFKKLGIGIERSTTVILQLADRSHVRPEGKVEDVIVKVGKFVFPVDFLILDCEVDDKAPIILGRPFLATGRILIDCEKGDFIMRVTDQTMTINVFNTLRYMDDQGEGYHLQEENTIAVEEDSDIICCSKFIQINDFERLKKGDDEEPEATACESNQVSSFIIRPGMRFEALDFSDFTSPKSSLEHAPSLELKPLPPHLKYVYLGSNETLHVIISSKLLPDQECSLINLLSQYKKAIGWTMADLKGIKPNICMHKIILEECHRNSVEPQRRLNPAMKKVVMKEIIKWLDARVIYPISDNSWVSPVQCVPKKGGITVVINDENELLPTRTVTGWRICMDYRKLKKATRKDHFPLPFIDQMLDRLAGKEFYCFLGGYSGYNQIAIAPEDQEKTTFTCPYGTYAFLRMPFGLCNAPATFQRCMLAIFSDMVEEFLEVFMDDFSVSGENFDSCLGNLAKVLKRCEEADLVLNWEKCHFMVNEGTVLGHKISSKGIEVDKKRRFIKDFSKISKPLCNLLQENQPFVFDKECQSAFEELKMRLILAPVVVPPDWTSPFELMCDASDHAVGATLGQRRDHSAIKYLVTMKDAKPRLIRWILLLQEFNLEVKDRKGTENQVADHLSRLDNPHNQDRDIEISDSFPGEKILFATTIPWYADIVNFLVSGIIPPDLSSQGCKNFRHDAKFFYWNEPYLFKQCADQVLRRCVPEEEQKDIMYHCHAASCGGHFGGNRTAAKILQSGFYWPTLFKDAHTFAKACDRCQRTGNISRRNEMPLQNILEVELFDLWGIDFWDMIRKNKAQRNYKIFMSQERSMYKHRKQEEELKGLH</sequence>
<proteinExistence type="predicted"/>
<dbReference type="Pfam" id="PF13650">
    <property type="entry name" value="Asp_protease_2"/>
    <property type="match status" value="1"/>
</dbReference>
<evidence type="ECO:0000313" key="5">
    <source>
        <dbReference type="EMBL" id="KAK9008818.1"/>
    </source>
</evidence>
<feature type="domain" description="Reverse transcriptase/retrotransposon-derived protein RNase H-like" evidence="3">
    <location>
        <begin position="1032"/>
        <end position="1085"/>
    </location>
</feature>
<protein>
    <recommendedName>
        <fullName evidence="7">Reverse transcriptase</fullName>
    </recommendedName>
</protein>
<reference evidence="5 6" key="1">
    <citation type="journal article" date="2024" name="G3 (Bethesda)">
        <title>Genome assembly of Hibiscus sabdariffa L. provides insights into metabolisms of medicinal natural products.</title>
        <authorList>
            <person name="Kim T."/>
        </authorList>
    </citation>
    <scope>NUCLEOTIDE SEQUENCE [LARGE SCALE GENOMIC DNA]</scope>
    <source>
        <strain evidence="5">TK-2024</strain>
        <tissue evidence="5">Old leaves</tissue>
    </source>
</reference>
<feature type="compositionally biased region" description="Polar residues" evidence="1">
    <location>
        <begin position="220"/>
        <end position="243"/>
    </location>
</feature>
<feature type="compositionally biased region" description="Polar residues" evidence="1">
    <location>
        <begin position="257"/>
        <end position="269"/>
    </location>
</feature>
<dbReference type="InterPro" id="IPR053134">
    <property type="entry name" value="RNA-dir_DNA_polymerase"/>
</dbReference>
<comment type="caution">
    <text evidence="5">The sequence shown here is derived from an EMBL/GenBank/DDBJ whole genome shotgun (WGS) entry which is preliminary data.</text>
</comment>
<dbReference type="InterPro" id="IPR041588">
    <property type="entry name" value="Integrase_H2C2"/>
</dbReference>
<dbReference type="Pfam" id="PF00078">
    <property type="entry name" value="RVT_1"/>
    <property type="match status" value="1"/>
</dbReference>
<dbReference type="SUPFAM" id="SSF56672">
    <property type="entry name" value="DNA/RNA polymerases"/>
    <property type="match status" value="1"/>
</dbReference>
<evidence type="ECO:0008006" key="7">
    <source>
        <dbReference type="Google" id="ProtNLM"/>
    </source>
</evidence>
<feature type="domain" description="Integrase zinc-binding" evidence="4">
    <location>
        <begin position="1210"/>
        <end position="1267"/>
    </location>
</feature>
<dbReference type="PANTHER" id="PTHR24559">
    <property type="entry name" value="TRANSPOSON TY3-I GAG-POL POLYPROTEIN"/>
    <property type="match status" value="1"/>
</dbReference>
<dbReference type="Gene3D" id="3.10.10.10">
    <property type="entry name" value="HIV Type 1 Reverse Transcriptase, subunit A, domain 1"/>
    <property type="match status" value="1"/>
</dbReference>
<feature type="region of interest" description="Disordered" evidence="1">
    <location>
        <begin position="219"/>
        <end position="269"/>
    </location>
</feature>
<evidence type="ECO:0000259" key="3">
    <source>
        <dbReference type="Pfam" id="PF17919"/>
    </source>
</evidence>
<dbReference type="CDD" id="cd01647">
    <property type="entry name" value="RT_LTR"/>
    <property type="match status" value="1"/>
</dbReference>
<dbReference type="Gene3D" id="3.30.70.270">
    <property type="match status" value="2"/>
</dbReference>
<feature type="domain" description="Reverse transcriptase" evidence="2">
    <location>
        <begin position="839"/>
        <end position="995"/>
    </location>
</feature>
<accession>A0ABR2R7A0</accession>
<name>A0ABR2R7A0_9ROSI</name>
<feature type="compositionally biased region" description="Basic and acidic residues" evidence="1">
    <location>
        <begin position="392"/>
        <end position="408"/>
    </location>
</feature>
<evidence type="ECO:0000259" key="2">
    <source>
        <dbReference type="Pfam" id="PF00078"/>
    </source>
</evidence>
<dbReference type="InterPro" id="IPR021109">
    <property type="entry name" value="Peptidase_aspartic_dom_sf"/>
</dbReference>
<evidence type="ECO:0000259" key="4">
    <source>
        <dbReference type="Pfam" id="PF17921"/>
    </source>
</evidence>
<dbReference type="Proteomes" id="UP001396334">
    <property type="component" value="Unassembled WGS sequence"/>
</dbReference>
<feature type="region of interest" description="Disordered" evidence="1">
    <location>
        <begin position="358"/>
        <end position="436"/>
    </location>
</feature>
<dbReference type="InterPro" id="IPR000477">
    <property type="entry name" value="RT_dom"/>
</dbReference>
<feature type="compositionally biased region" description="Basic and acidic residues" evidence="1">
    <location>
        <begin position="358"/>
        <end position="372"/>
    </location>
</feature>
<dbReference type="InterPro" id="IPR041577">
    <property type="entry name" value="RT_RNaseH_2"/>
</dbReference>
<feature type="region of interest" description="Disordered" evidence="1">
    <location>
        <begin position="1"/>
        <end position="22"/>
    </location>
</feature>
<dbReference type="InterPro" id="IPR043502">
    <property type="entry name" value="DNA/RNA_pol_sf"/>
</dbReference>
<keyword evidence="6" id="KW-1185">Reference proteome</keyword>
<evidence type="ECO:0000313" key="6">
    <source>
        <dbReference type="Proteomes" id="UP001396334"/>
    </source>
</evidence>
<dbReference type="EMBL" id="JBBPBN010000025">
    <property type="protein sequence ID" value="KAK9008818.1"/>
    <property type="molecule type" value="Genomic_DNA"/>
</dbReference>
<organism evidence="5 6">
    <name type="scientific">Hibiscus sabdariffa</name>
    <name type="common">roselle</name>
    <dbReference type="NCBI Taxonomy" id="183260"/>
    <lineage>
        <taxon>Eukaryota</taxon>
        <taxon>Viridiplantae</taxon>
        <taxon>Streptophyta</taxon>
        <taxon>Embryophyta</taxon>
        <taxon>Tracheophyta</taxon>
        <taxon>Spermatophyta</taxon>
        <taxon>Magnoliopsida</taxon>
        <taxon>eudicotyledons</taxon>
        <taxon>Gunneridae</taxon>
        <taxon>Pentapetalae</taxon>
        <taxon>rosids</taxon>
        <taxon>malvids</taxon>
        <taxon>Malvales</taxon>
        <taxon>Malvaceae</taxon>
        <taxon>Malvoideae</taxon>
        <taxon>Hibiscus</taxon>
    </lineage>
</organism>